<accession>A0A1I2FSP2</accession>
<keyword evidence="1" id="KW-0812">Transmembrane</keyword>
<dbReference type="EMBL" id="FONQ01000008">
    <property type="protein sequence ID" value="SFF07680.1"/>
    <property type="molecule type" value="Genomic_DNA"/>
</dbReference>
<keyword evidence="1" id="KW-1133">Transmembrane helix</keyword>
<keyword evidence="3" id="KW-1185">Reference proteome</keyword>
<feature type="transmembrane region" description="Helical" evidence="1">
    <location>
        <begin position="12"/>
        <end position="28"/>
    </location>
</feature>
<feature type="transmembrane region" description="Helical" evidence="1">
    <location>
        <begin position="34"/>
        <end position="52"/>
    </location>
</feature>
<keyword evidence="1" id="KW-0472">Membrane</keyword>
<name>A0A1I2FSP2_9FLAO</name>
<dbReference type="STRING" id="935223.SAMN04488131_10880"/>
<organism evidence="2 3">
    <name type="scientific">Flavobacterium xueshanense</name>
    <dbReference type="NCBI Taxonomy" id="935223"/>
    <lineage>
        <taxon>Bacteria</taxon>
        <taxon>Pseudomonadati</taxon>
        <taxon>Bacteroidota</taxon>
        <taxon>Flavobacteriia</taxon>
        <taxon>Flavobacteriales</taxon>
        <taxon>Flavobacteriaceae</taxon>
        <taxon>Flavobacterium</taxon>
    </lineage>
</organism>
<gene>
    <name evidence="2" type="ORF">SAMN04488131_10880</name>
</gene>
<dbReference type="Proteomes" id="UP000198596">
    <property type="component" value="Unassembled WGS sequence"/>
</dbReference>
<sequence length="58" mass="6853">MNFSSIKNSNPIYFYFISIVSFIVANLIRDKSLGFYYFLLIIGLIFFVLGFMKRLKTK</sequence>
<reference evidence="3" key="1">
    <citation type="submission" date="2016-10" db="EMBL/GenBank/DDBJ databases">
        <authorList>
            <person name="Varghese N."/>
            <person name="Submissions S."/>
        </authorList>
    </citation>
    <scope>NUCLEOTIDE SEQUENCE [LARGE SCALE GENOMIC DNA]</scope>
    <source>
        <strain evidence="3">CGMCC 1.9227</strain>
    </source>
</reference>
<evidence type="ECO:0000313" key="2">
    <source>
        <dbReference type="EMBL" id="SFF07680.1"/>
    </source>
</evidence>
<evidence type="ECO:0000256" key="1">
    <source>
        <dbReference type="SAM" id="Phobius"/>
    </source>
</evidence>
<dbReference type="AlphaFoldDB" id="A0A1I2FSP2"/>
<proteinExistence type="predicted"/>
<protein>
    <submittedName>
        <fullName evidence="2">Uncharacterized protein</fullName>
    </submittedName>
</protein>
<evidence type="ECO:0000313" key="3">
    <source>
        <dbReference type="Proteomes" id="UP000198596"/>
    </source>
</evidence>